<organism evidence="1 2">
    <name type="scientific">Antarcticirhabdus aurantiaca</name>
    <dbReference type="NCBI Taxonomy" id="2606717"/>
    <lineage>
        <taxon>Bacteria</taxon>
        <taxon>Pseudomonadati</taxon>
        <taxon>Pseudomonadota</taxon>
        <taxon>Alphaproteobacteria</taxon>
        <taxon>Hyphomicrobiales</taxon>
        <taxon>Aurantimonadaceae</taxon>
        <taxon>Antarcticirhabdus</taxon>
    </lineage>
</organism>
<sequence>MAKTNKLAEFSFEPSADAQSAQIHIKDDKGATLELTATREQLELLADSLDEFLADTEDADEIEGGDEDEDEAFDEDDDESADADGAETGEQQRSPGRR</sequence>
<dbReference type="EMBL" id="CP113520">
    <property type="protein sequence ID" value="WAJ29257.1"/>
    <property type="molecule type" value="Genomic_DNA"/>
</dbReference>
<name>A0ACD4NQZ4_9HYPH</name>
<evidence type="ECO:0000313" key="2">
    <source>
        <dbReference type="Proteomes" id="UP001163223"/>
    </source>
</evidence>
<keyword evidence="2" id="KW-1185">Reference proteome</keyword>
<reference evidence="1" key="1">
    <citation type="submission" date="2022-11" db="EMBL/GenBank/DDBJ databases">
        <title>beta-Carotene-producing bacterium, Jeongeuplla avenae sp. nov., alleviates the salt stress of Arabidopsis seedlings.</title>
        <authorList>
            <person name="Jiang L."/>
            <person name="Lee J."/>
        </authorList>
    </citation>
    <scope>NUCLEOTIDE SEQUENCE</scope>
    <source>
        <strain evidence="1">DY_R2A_6</strain>
    </source>
</reference>
<evidence type="ECO:0000313" key="1">
    <source>
        <dbReference type="EMBL" id="WAJ29257.1"/>
    </source>
</evidence>
<dbReference type="Proteomes" id="UP001163223">
    <property type="component" value="Chromosome"/>
</dbReference>
<proteinExistence type="predicted"/>
<gene>
    <name evidence="1" type="ORF">OXU80_03190</name>
</gene>
<protein>
    <submittedName>
        <fullName evidence="1">Uncharacterized protein</fullName>
    </submittedName>
</protein>
<accession>A0ACD4NQZ4</accession>